<feature type="transmembrane region" description="Helical" evidence="2">
    <location>
        <begin position="41"/>
        <end position="62"/>
    </location>
</feature>
<evidence type="ECO:0000313" key="3">
    <source>
        <dbReference type="EMBL" id="MFC0543541.1"/>
    </source>
</evidence>
<feature type="compositionally biased region" description="Low complexity" evidence="1">
    <location>
        <begin position="70"/>
        <end position="82"/>
    </location>
</feature>
<keyword evidence="4" id="KW-1185">Reference proteome</keyword>
<proteinExistence type="predicted"/>
<protein>
    <submittedName>
        <fullName evidence="3">Uncharacterized protein</fullName>
    </submittedName>
</protein>
<keyword evidence="2" id="KW-1133">Transmembrane helix</keyword>
<sequence length="270" mass="28314">MNEQDLREALRDAMTEAVPPRPVTADAALTKAQRALRARRANIAGLGVGVAVVALVAGAFTVPSARTLLGPAAGPKTTPAPTSSISHGDRTQYKGPQYDKGVQLLDALDGILPYPLQRATAEQTKGARFDLRTHQAQVEDWDKNTWSYSAIEAVAPPGANGAGQLNVEVHSPGNDIPADPCLAAKAFWGGTIGGDCQDVQVAGKHVGLVRHTTSSHPDALAAYRYPDGTVVYLTQSKDYFMSGAAGLATLPLTDDQLANLVLTPGFKVAP</sequence>
<evidence type="ECO:0000313" key="4">
    <source>
        <dbReference type="Proteomes" id="UP001589810"/>
    </source>
</evidence>
<organism evidence="3 4">
    <name type="scientific">Kutzneria chonburiensis</name>
    <dbReference type="NCBI Taxonomy" id="1483604"/>
    <lineage>
        <taxon>Bacteria</taxon>
        <taxon>Bacillati</taxon>
        <taxon>Actinomycetota</taxon>
        <taxon>Actinomycetes</taxon>
        <taxon>Pseudonocardiales</taxon>
        <taxon>Pseudonocardiaceae</taxon>
        <taxon>Kutzneria</taxon>
    </lineage>
</organism>
<dbReference type="Proteomes" id="UP001589810">
    <property type="component" value="Unassembled WGS sequence"/>
</dbReference>
<gene>
    <name evidence="3" type="ORF">ACFFH7_18715</name>
</gene>
<accession>A0ABV6MUP9</accession>
<keyword evidence="2" id="KW-0812">Transmembrane</keyword>
<keyword evidence="2" id="KW-0472">Membrane</keyword>
<name>A0ABV6MUP9_9PSEU</name>
<evidence type="ECO:0000256" key="1">
    <source>
        <dbReference type="SAM" id="MobiDB-lite"/>
    </source>
</evidence>
<feature type="region of interest" description="Disordered" evidence="1">
    <location>
        <begin position="68"/>
        <end position="93"/>
    </location>
</feature>
<comment type="caution">
    <text evidence="3">The sequence shown here is derived from an EMBL/GenBank/DDBJ whole genome shotgun (WGS) entry which is preliminary data.</text>
</comment>
<evidence type="ECO:0000256" key="2">
    <source>
        <dbReference type="SAM" id="Phobius"/>
    </source>
</evidence>
<dbReference type="EMBL" id="JBHLUD010000006">
    <property type="protein sequence ID" value="MFC0543541.1"/>
    <property type="molecule type" value="Genomic_DNA"/>
</dbReference>
<dbReference type="RefSeq" id="WP_273940087.1">
    <property type="nucleotide sequence ID" value="NZ_CP097263.1"/>
</dbReference>
<reference evidence="3 4" key="1">
    <citation type="submission" date="2024-09" db="EMBL/GenBank/DDBJ databases">
        <authorList>
            <person name="Sun Q."/>
            <person name="Mori K."/>
        </authorList>
    </citation>
    <scope>NUCLEOTIDE SEQUENCE [LARGE SCALE GENOMIC DNA]</scope>
    <source>
        <strain evidence="3 4">TBRC 1432</strain>
    </source>
</reference>